<gene>
    <name evidence="9" type="ORF">BSTOLATCC_MIC20195</name>
</gene>
<evidence type="ECO:0000313" key="10">
    <source>
        <dbReference type="Proteomes" id="UP001162131"/>
    </source>
</evidence>
<keyword evidence="6" id="KW-0539">Nucleus</keyword>
<organism evidence="9 10">
    <name type="scientific">Blepharisma stoltei</name>
    <dbReference type="NCBI Taxonomy" id="1481888"/>
    <lineage>
        <taxon>Eukaryota</taxon>
        <taxon>Sar</taxon>
        <taxon>Alveolata</taxon>
        <taxon>Ciliophora</taxon>
        <taxon>Postciliodesmatophora</taxon>
        <taxon>Heterotrichea</taxon>
        <taxon>Heterotrichida</taxon>
        <taxon>Blepharismidae</taxon>
        <taxon>Blepharisma</taxon>
    </lineage>
</organism>
<comment type="subcellular location">
    <subcellularLocation>
        <location evidence="1">Nucleus</location>
    </subcellularLocation>
</comment>
<name>A0AAU9IXM1_9CILI</name>
<feature type="domain" description="C2H2-type" evidence="8">
    <location>
        <begin position="69"/>
        <end position="97"/>
    </location>
</feature>
<evidence type="ECO:0000256" key="7">
    <source>
        <dbReference type="PROSITE-ProRule" id="PRU00042"/>
    </source>
</evidence>
<dbReference type="SUPFAM" id="SSF57667">
    <property type="entry name" value="beta-beta-alpha zinc fingers"/>
    <property type="match status" value="2"/>
</dbReference>
<dbReference type="InterPro" id="IPR013087">
    <property type="entry name" value="Znf_C2H2_type"/>
</dbReference>
<dbReference type="InterPro" id="IPR036236">
    <property type="entry name" value="Znf_C2H2_sf"/>
</dbReference>
<dbReference type="GO" id="GO:0005634">
    <property type="term" value="C:nucleus"/>
    <property type="evidence" value="ECO:0007669"/>
    <property type="project" value="UniProtKB-SubCell"/>
</dbReference>
<dbReference type="EMBL" id="CAJZBQ010000019">
    <property type="protein sequence ID" value="CAG9317890.1"/>
    <property type="molecule type" value="Genomic_DNA"/>
</dbReference>
<dbReference type="PROSITE" id="PS50157">
    <property type="entry name" value="ZINC_FINGER_C2H2_2"/>
    <property type="match status" value="2"/>
</dbReference>
<proteinExistence type="predicted"/>
<dbReference type="PANTHER" id="PTHR24388">
    <property type="entry name" value="ZINC FINGER PROTEIN"/>
    <property type="match status" value="1"/>
</dbReference>
<dbReference type="GO" id="GO:0000981">
    <property type="term" value="F:DNA-binding transcription factor activity, RNA polymerase II-specific"/>
    <property type="evidence" value="ECO:0007669"/>
    <property type="project" value="TreeGrafter"/>
</dbReference>
<keyword evidence="5" id="KW-0862">Zinc</keyword>
<sequence length="158" mass="18384">MDLILKSELCNMFIWPYDNEIPHLPLIGAFGDESSAEIQPSFPSKILNFVKVDCSRFANLKNTVIRRKILCEICGRSFKNYKGLRQHSGKLHSKIEKIHQCEICDKKFNSKFCAKYHMEQVHQDVKKVKCLQCGLTLYNKYAFKKHSMLVHPSSMLDE</sequence>
<dbReference type="PANTHER" id="PTHR24388:SF54">
    <property type="entry name" value="PROTEIN ESCARGOT"/>
    <property type="match status" value="1"/>
</dbReference>
<evidence type="ECO:0000256" key="2">
    <source>
        <dbReference type="ARBA" id="ARBA00022723"/>
    </source>
</evidence>
<dbReference type="Gene3D" id="3.30.160.60">
    <property type="entry name" value="Classic Zinc Finger"/>
    <property type="match status" value="2"/>
</dbReference>
<feature type="domain" description="C2H2-type" evidence="8">
    <location>
        <begin position="99"/>
        <end position="127"/>
    </location>
</feature>
<dbReference type="SMART" id="SM00355">
    <property type="entry name" value="ZnF_C2H2"/>
    <property type="match status" value="3"/>
</dbReference>
<dbReference type="PROSITE" id="PS00028">
    <property type="entry name" value="ZINC_FINGER_C2H2_1"/>
    <property type="match status" value="3"/>
</dbReference>
<dbReference type="Pfam" id="PF13894">
    <property type="entry name" value="zf-C2H2_4"/>
    <property type="match status" value="1"/>
</dbReference>
<evidence type="ECO:0000256" key="1">
    <source>
        <dbReference type="ARBA" id="ARBA00004123"/>
    </source>
</evidence>
<dbReference type="AlphaFoldDB" id="A0AAU9IXM1"/>
<evidence type="ECO:0000256" key="4">
    <source>
        <dbReference type="ARBA" id="ARBA00022771"/>
    </source>
</evidence>
<dbReference type="GO" id="GO:0008270">
    <property type="term" value="F:zinc ion binding"/>
    <property type="evidence" value="ECO:0007669"/>
    <property type="project" value="UniProtKB-KW"/>
</dbReference>
<keyword evidence="10" id="KW-1185">Reference proteome</keyword>
<dbReference type="Proteomes" id="UP001162131">
    <property type="component" value="Unassembled WGS sequence"/>
</dbReference>
<dbReference type="InterPro" id="IPR050527">
    <property type="entry name" value="Snail/Krueppel_Znf"/>
</dbReference>
<accession>A0AAU9IXM1</accession>
<evidence type="ECO:0000259" key="8">
    <source>
        <dbReference type="PROSITE" id="PS50157"/>
    </source>
</evidence>
<evidence type="ECO:0000256" key="5">
    <source>
        <dbReference type="ARBA" id="ARBA00022833"/>
    </source>
</evidence>
<evidence type="ECO:0000256" key="3">
    <source>
        <dbReference type="ARBA" id="ARBA00022737"/>
    </source>
</evidence>
<keyword evidence="4 7" id="KW-0863">Zinc-finger</keyword>
<comment type="caution">
    <text evidence="9">The sequence shown here is derived from an EMBL/GenBank/DDBJ whole genome shotgun (WGS) entry which is preliminary data.</text>
</comment>
<evidence type="ECO:0000256" key="6">
    <source>
        <dbReference type="ARBA" id="ARBA00023242"/>
    </source>
</evidence>
<protein>
    <recommendedName>
        <fullName evidence="8">C2H2-type domain-containing protein</fullName>
    </recommendedName>
</protein>
<reference evidence="9" key="1">
    <citation type="submission" date="2021-09" db="EMBL/GenBank/DDBJ databases">
        <authorList>
            <consortium name="AG Swart"/>
            <person name="Singh M."/>
            <person name="Singh A."/>
            <person name="Seah K."/>
            <person name="Emmerich C."/>
        </authorList>
    </citation>
    <scope>NUCLEOTIDE SEQUENCE</scope>
    <source>
        <strain evidence="9">ATCC30299</strain>
    </source>
</reference>
<dbReference type="GO" id="GO:0000978">
    <property type="term" value="F:RNA polymerase II cis-regulatory region sequence-specific DNA binding"/>
    <property type="evidence" value="ECO:0007669"/>
    <property type="project" value="TreeGrafter"/>
</dbReference>
<keyword evidence="2" id="KW-0479">Metal-binding</keyword>
<keyword evidence="3" id="KW-0677">Repeat</keyword>
<evidence type="ECO:0000313" key="9">
    <source>
        <dbReference type="EMBL" id="CAG9317890.1"/>
    </source>
</evidence>